<proteinExistence type="predicted"/>
<feature type="transmembrane region" description="Helical" evidence="1">
    <location>
        <begin position="15"/>
        <end position="38"/>
    </location>
</feature>
<dbReference type="PATRIC" id="fig|999408.3.peg.1047"/>
<name>A0A0E2HFD8_9FIRM</name>
<reference evidence="2 3" key="1">
    <citation type="submission" date="2013-01" db="EMBL/GenBank/DDBJ databases">
        <title>The Genome Sequence of Clostridium clostridioforme 90A8.</title>
        <authorList>
            <consortium name="The Broad Institute Genome Sequencing Platform"/>
            <person name="Earl A."/>
            <person name="Ward D."/>
            <person name="Feldgarden M."/>
            <person name="Gevers D."/>
            <person name="Courvalin P."/>
            <person name="Lambert T."/>
            <person name="Walker B."/>
            <person name="Young S.K."/>
            <person name="Zeng Q."/>
            <person name="Gargeya S."/>
            <person name="Fitzgerald M."/>
            <person name="Haas B."/>
            <person name="Abouelleil A."/>
            <person name="Alvarado L."/>
            <person name="Arachchi H.M."/>
            <person name="Berlin A.M."/>
            <person name="Chapman S.B."/>
            <person name="Dewar J."/>
            <person name="Goldberg J."/>
            <person name="Griggs A."/>
            <person name="Gujja S."/>
            <person name="Hansen M."/>
            <person name="Howarth C."/>
            <person name="Imamovic A."/>
            <person name="Larimer J."/>
            <person name="McCowan C."/>
            <person name="Murphy C."/>
            <person name="Neiman D."/>
            <person name="Pearson M."/>
            <person name="Priest M."/>
            <person name="Roberts A."/>
            <person name="Saif S."/>
            <person name="Shea T."/>
            <person name="Sisk P."/>
            <person name="Sykes S."/>
            <person name="Wortman J."/>
            <person name="Nusbaum C."/>
            <person name="Birren B."/>
        </authorList>
    </citation>
    <scope>NUCLEOTIDE SEQUENCE [LARGE SCALE GENOMIC DNA]</scope>
    <source>
        <strain evidence="2 3">90A8</strain>
    </source>
</reference>
<dbReference type="EMBL" id="AGYR01000006">
    <property type="protein sequence ID" value="ENZ19107.1"/>
    <property type="molecule type" value="Genomic_DNA"/>
</dbReference>
<feature type="transmembrane region" description="Helical" evidence="1">
    <location>
        <begin position="194"/>
        <end position="215"/>
    </location>
</feature>
<evidence type="ECO:0000313" key="2">
    <source>
        <dbReference type="EMBL" id="ENZ19107.1"/>
    </source>
</evidence>
<gene>
    <name evidence="2" type="ORF">HMPREF1090_00979</name>
</gene>
<dbReference type="Proteomes" id="UP000013085">
    <property type="component" value="Unassembled WGS sequence"/>
</dbReference>
<evidence type="ECO:0000313" key="3">
    <source>
        <dbReference type="Proteomes" id="UP000013085"/>
    </source>
</evidence>
<dbReference type="GeneID" id="57964645"/>
<accession>A0A0E2HFD8</accession>
<organism evidence="2 3">
    <name type="scientific">[Clostridium] clostridioforme 90A8</name>
    <dbReference type="NCBI Taxonomy" id="999408"/>
    <lineage>
        <taxon>Bacteria</taxon>
        <taxon>Bacillati</taxon>
        <taxon>Bacillota</taxon>
        <taxon>Clostridia</taxon>
        <taxon>Lachnospirales</taxon>
        <taxon>Lachnospiraceae</taxon>
        <taxon>Enterocloster</taxon>
    </lineage>
</organism>
<dbReference type="HOGENOM" id="CLU_095712_1_0_9"/>
<keyword evidence="1" id="KW-0812">Transmembrane</keyword>
<comment type="caution">
    <text evidence="2">The sequence shown here is derived from an EMBL/GenBank/DDBJ whole genome shotgun (WGS) entry which is preliminary data.</text>
</comment>
<feature type="transmembrane region" description="Helical" evidence="1">
    <location>
        <begin position="45"/>
        <end position="65"/>
    </location>
</feature>
<dbReference type="AlphaFoldDB" id="A0A0E2HFD8"/>
<protein>
    <submittedName>
        <fullName evidence="2">Uncharacterized protein</fullName>
    </submittedName>
</protein>
<dbReference type="RefSeq" id="WP_002583961.1">
    <property type="nucleotide sequence ID" value="NZ_KB850998.1"/>
</dbReference>
<evidence type="ECO:0000256" key="1">
    <source>
        <dbReference type="SAM" id="Phobius"/>
    </source>
</evidence>
<keyword evidence="1" id="KW-1133">Transmembrane helix</keyword>
<sequence length="221" mass="23287">MTDNEIMKDWKKSSIVIGSPTNILAALTSFIPVIWLCITYNCWPPISTVLTAWGMVAASFGAFYFVEPVSYYAALGMTGTYLSFLSGNIGNMRVPCAALALDVTHSTPGTIQAEVVSTMAICGSIITNLIGTTSAVIVGGAVLSVLPEFIVVGLTKYASSAIFGATFGNFAVKYPKVAVFALAIPVILKMTTGLPAAAVIVCTVFGTLFIARVFYKKGLVK</sequence>
<feature type="transmembrane region" description="Helical" evidence="1">
    <location>
        <begin position="71"/>
        <end position="90"/>
    </location>
</feature>
<keyword evidence="1" id="KW-0472">Membrane</keyword>